<evidence type="ECO:0000256" key="3">
    <source>
        <dbReference type="ARBA" id="ARBA00023163"/>
    </source>
</evidence>
<dbReference type="PANTHER" id="PTHR38445:SF9">
    <property type="entry name" value="HTH-TYPE TRANSCRIPTIONAL REPRESSOR YTRA"/>
    <property type="match status" value="1"/>
</dbReference>
<name>A0ABT2LWI6_9FIRM</name>
<proteinExistence type="predicted"/>
<gene>
    <name evidence="5" type="ORF">N5B56_01010</name>
</gene>
<dbReference type="Pfam" id="PF00392">
    <property type="entry name" value="GntR"/>
    <property type="match status" value="1"/>
</dbReference>
<reference evidence="5" key="1">
    <citation type="submission" date="2022-09" db="EMBL/GenBank/DDBJ databases">
        <title>Eubacterium sp. LFL-14 isolated from human feces.</title>
        <authorList>
            <person name="Liu F."/>
        </authorList>
    </citation>
    <scope>NUCLEOTIDE SEQUENCE</scope>
    <source>
        <strain evidence="5">LFL-14</strain>
    </source>
</reference>
<keyword evidence="3" id="KW-0804">Transcription</keyword>
<organism evidence="5 6">
    <name type="scientific">Eubacterium album</name>
    <dbReference type="NCBI Taxonomy" id="2978477"/>
    <lineage>
        <taxon>Bacteria</taxon>
        <taxon>Bacillati</taxon>
        <taxon>Bacillota</taxon>
        <taxon>Clostridia</taxon>
        <taxon>Eubacteriales</taxon>
        <taxon>Eubacteriaceae</taxon>
        <taxon>Eubacterium</taxon>
    </lineage>
</organism>
<dbReference type="PANTHER" id="PTHR38445">
    <property type="entry name" value="HTH-TYPE TRANSCRIPTIONAL REPRESSOR YTRA"/>
    <property type="match status" value="1"/>
</dbReference>
<keyword evidence="6" id="KW-1185">Reference proteome</keyword>
<evidence type="ECO:0000256" key="2">
    <source>
        <dbReference type="ARBA" id="ARBA00023125"/>
    </source>
</evidence>
<dbReference type="InterPro" id="IPR000524">
    <property type="entry name" value="Tscrpt_reg_HTH_GntR"/>
</dbReference>
<dbReference type="Proteomes" id="UP001431199">
    <property type="component" value="Unassembled WGS sequence"/>
</dbReference>
<dbReference type="PROSITE" id="PS50949">
    <property type="entry name" value="HTH_GNTR"/>
    <property type="match status" value="1"/>
</dbReference>
<keyword evidence="2" id="KW-0238">DNA-binding</keyword>
<dbReference type="Gene3D" id="1.10.10.10">
    <property type="entry name" value="Winged helix-like DNA-binding domain superfamily/Winged helix DNA-binding domain"/>
    <property type="match status" value="1"/>
</dbReference>
<keyword evidence="1" id="KW-0805">Transcription regulation</keyword>
<accession>A0ABT2LWI6</accession>
<dbReference type="SMART" id="SM00345">
    <property type="entry name" value="HTH_GNTR"/>
    <property type="match status" value="1"/>
</dbReference>
<dbReference type="RefSeq" id="WP_118565537.1">
    <property type="nucleotide sequence ID" value="NZ_JAODBU010000002.1"/>
</dbReference>
<dbReference type="EMBL" id="JAODBU010000002">
    <property type="protein sequence ID" value="MCT7397663.1"/>
    <property type="molecule type" value="Genomic_DNA"/>
</dbReference>
<dbReference type="InterPro" id="IPR036390">
    <property type="entry name" value="WH_DNA-bd_sf"/>
</dbReference>
<dbReference type="InterPro" id="IPR036388">
    <property type="entry name" value="WH-like_DNA-bd_sf"/>
</dbReference>
<protein>
    <submittedName>
        <fullName evidence="5">GntR family transcriptional regulator</fullName>
    </submittedName>
</protein>
<comment type="caution">
    <text evidence="5">The sequence shown here is derived from an EMBL/GenBank/DDBJ whole genome shotgun (WGS) entry which is preliminary data.</text>
</comment>
<dbReference type="SUPFAM" id="SSF46785">
    <property type="entry name" value="Winged helix' DNA-binding domain"/>
    <property type="match status" value="1"/>
</dbReference>
<evidence type="ECO:0000313" key="5">
    <source>
        <dbReference type="EMBL" id="MCT7397663.1"/>
    </source>
</evidence>
<evidence type="ECO:0000256" key="1">
    <source>
        <dbReference type="ARBA" id="ARBA00023015"/>
    </source>
</evidence>
<sequence length="125" mass="14086">MDINENSMVPIYVQIADAIEDDILSGKLEEGESCYSQLVLAKELHVNPATAAKGINLLVNRGILIKKRGQAMTIAVNAKKLVEDRKRKEEMTKIVDDLVCWGKRLSMSKQEVIELIEEKYKEIGQ</sequence>
<evidence type="ECO:0000259" key="4">
    <source>
        <dbReference type="PROSITE" id="PS50949"/>
    </source>
</evidence>
<evidence type="ECO:0000313" key="6">
    <source>
        <dbReference type="Proteomes" id="UP001431199"/>
    </source>
</evidence>
<feature type="domain" description="HTH gntR-type" evidence="4">
    <location>
        <begin position="9"/>
        <end position="77"/>
    </location>
</feature>